<dbReference type="STRING" id="1860102.ACCAA_550036"/>
<dbReference type="GO" id="GO:0017089">
    <property type="term" value="F:glycolipid transfer activity"/>
    <property type="evidence" value="ECO:0007669"/>
    <property type="project" value="TreeGrafter"/>
</dbReference>
<keyword evidence="7" id="KW-1185">Reference proteome</keyword>
<dbReference type="Gene3D" id="2.60.450.10">
    <property type="entry name" value="Lipopolysaccharide (LPS) transport protein A like domain"/>
    <property type="match status" value="1"/>
</dbReference>
<dbReference type="RefSeq" id="WP_186408125.1">
    <property type="nucleotide sequence ID" value="NZ_FLQX01000133.1"/>
</dbReference>
<dbReference type="GO" id="GO:0005886">
    <property type="term" value="C:plasma membrane"/>
    <property type="evidence" value="ECO:0007669"/>
    <property type="project" value="InterPro"/>
</dbReference>
<dbReference type="AlphaFoldDB" id="A0A1A8XUG5"/>
<evidence type="ECO:0008006" key="8">
    <source>
        <dbReference type="Google" id="ProtNLM"/>
    </source>
</evidence>
<dbReference type="GO" id="GO:0015221">
    <property type="term" value="F:lipopolysaccharide transmembrane transporter activity"/>
    <property type="evidence" value="ECO:0007669"/>
    <property type="project" value="InterPro"/>
</dbReference>
<evidence type="ECO:0000256" key="2">
    <source>
        <dbReference type="ARBA" id="ARBA00022519"/>
    </source>
</evidence>
<gene>
    <name evidence="6" type="ORF">ACCAA_550036</name>
</gene>
<dbReference type="NCBIfam" id="TIGR04409">
    <property type="entry name" value="LptC_YrbK"/>
    <property type="match status" value="1"/>
</dbReference>
<dbReference type="Pfam" id="PF06835">
    <property type="entry name" value="LptC"/>
    <property type="match status" value="1"/>
</dbReference>
<evidence type="ECO:0000313" key="7">
    <source>
        <dbReference type="Proteomes" id="UP000199169"/>
    </source>
</evidence>
<dbReference type="PANTHER" id="PTHR37481:SF1">
    <property type="entry name" value="LIPOPOLYSACCHARIDE EXPORT SYSTEM PROTEIN LPTC"/>
    <property type="match status" value="1"/>
</dbReference>
<dbReference type="InterPro" id="IPR026265">
    <property type="entry name" value="LptC"/>
</dbReference>
<dbReference type="PANTHER" id="PTHR37481">
    <property type="entry name" value="LIPOPOLYSACCHARIDE EXPORT SYSTEM PROTEIN LPTC"/>
    <property type="match status" value="1"/>
</dbReference>
<dbReference type="EMBL" id="FLQX01000133">
    <property type="protein sequence ID" value="SBT08207.1"/>
    <property type="molecule type" value="Genomic_DNA"/>
</dbReference>
<accession>A0A1A8XUG5</accession>
<evidence type="ECO:0000256" key="4">
    <source>
        <dbReference type="ARBA" id="ARBA00022989"/>
    </source>
</evidence>
<reference evidence="6 7" key="1">
    <citation type="submission" date="2016-06" db="EMBL/GenBank/DDBJ databases">
        <authorList>
            <person name="Kjaerup R.B."/>
            <person name="Dalgaard T.S."/>
            <person name="Juul-Madsen H.R."/>
        </authorList>
    </citation>
    <scope>NUCLEOTIDE SEQUENCE [LARGE SCALE GENOMIC DNA]</scope>
    <source>
        <strain evidence="6">3</strain>
    </source>
</reference>
<evidence type="ECO:0000313" key="6">
    <source>
        <dbReference type="EMBL" id="SBT08207.1"/>
    </source>
</evidence>
<dbReference type="InterPro" id="IPR052363">
    <property type="entry name" value="LPS_export_LptC"/>
</dbReference>
<dbReference type="Proteomes" id="UP000199169">
    <property type="component" value="Unassembled WGS sequence"/>
</dbReference>
<keyword evidence="3" id="KW-0812">Transmembrane</keyword>
<evidence type="ECO:0000256" key="5">
    <source>
        <dbReference type="ARBA" id="ARBA00023136"/>
    </source>
</evidence>
<organism evidence="6 7">
    <name type="scientific">Candidatus Accumulibacter aalborgensis</name>
    <dbReference type="NCBI Taxonomy" id="1860102"/>
    <lineage>
        <taxon>Bacteria</taxon>
        <taxon>Pseudomonadati</taxon>
        <taxon>Pseudomonadota</taxon>
        <taxon>Betaproteobacteria</taxon>
        <taxon>Candidatus Accumulibacter</taxon>
    </lineage>
</organism>
<name>A0A1A8XUG5_9PROT</name>
<keyword evidence="5" id="KW-0472">Membrane</keyword>
<evidence type="ECO:0000256" key="3">
    <source>
        <dbReference type="ARBA" id="ARBA00022692"/>
    </source>
</evidence>
<dbReference type="GO" id="GO:0030288">
    <property type="term" value="C:outer membrane-bounded periplasmic space"/>
    <property type="evidence" value="ECO:0007669"/>
    <property type="project" value="TreeGrafter"/>
</dbReference>
<keyword evidence="4" id="KW-1133">Transmembrane helix</keyword>
<keyword evidence="2" id="KW-0997">Cell inner membrane</keyword>
<keyword evidence="1" id="KW-1003">Cell membrane</keyword>
<evidence type="ECO:0000256" key="1">
    <source>
        <dbReference type="ARBA" id="ARBA00022475"/>
    </source>
</evidence>
<proteinExistence type="predicted"/>
<sequence>MTRGSTALLPLSLLIALAALTFWLRYATELPTVPNDGKTRHDPDFVVTDAKVRKLDKDGKLQYTLLADEIRHYPDDDASDLARPKLVYLFPTRPTVTISAEQGHANSKGEQVDLKDRVEMRRAATGKHEELVLETAELTVLTDEERAFTKSPVVITQGKSWVRGVGMKVDHQLQTYVLESQVMGQIESQPARKKP</sequence>
<dbReference type="InterPro" id="IPR010664">
    <property type="entry name" value="LipoPS_assembly_LptC-rel"/>
</dbReference>
<protein>
    <recommendedName>
        <fullName evidence="8">Lipopolysaccharide export system protein LptC</fullName>
    </recommendedName>
</protein>